<gene>
    <name evidence="2" type="ORF">Taro_024103</name>
</gene>
<organism evidence="2 3">
    <name type="scientific">Colocasia esculenta</name>
    <name type="common">Wild taro</name>
    <name type="synonym">Arum esculentum</name>
    <dbReference type="NCBI Taxonomy" id="4460"/>
    <lineage>
        <taxon>Eukaryota</taxon>
        <taxon>Viridiplantae</taxon>
        <taxon>Streptophyta</taxon>
        <taxon>Embryophyta</taxon>
        <taxon>Tracheophyta</taxon>
        <taxon>Spermatophyta</taxon>
        <taxon>Magnoliopsida</taxon>
        <taxon>Liliopsida</taxon>
        <taxon>Araceae</taxon>
        <taxon>Aroideae</taxon>
        <taxon>Colocasieae</taxon>
        <taxon>Colocasia</taxon>
    </lineage>
</organism>
<evidence type="ECO:0000313" key="2">
    <source>
        <dbReference type="EMBL" id="MQL91489.1"/>
    </source>
</evidence>
<accession>A0A843VJC8</accession>
<evidence type="ECO:0000313" key="3">
    <source>
        <dbReference type="Proteomes" id="UP000652761"/>
    </source>
</evidence>
<protein>
    <submittedName>
        <fullName evidence="2">Uncharacterized protein</fullName>
    </submittedName>
</protein>
<dbReference type="EMBL" id="NMUH01001345">
    <property type="protein sequence ID" value="MQL91489.1"/>
    <property type="molecule type" value="Genomic_DNA"/>
</dbReference>
<dbReference type="Pfam" id="PF11493">
    <property type="entry name" value="TSP9"/>
    <property type="match status" value="1"/>
</dbReference>
<dbReference type="OrthoDB" id="1301212at2759"/>
<feature type="region of interest" description="Disordered" evidence="1">
    <location>
        <begin position="150"/>
        <end position="170"/>
    </location>
</feature>
<comment type="caution">
    <text evidence="2">The sequence shown here is derived from an EMBL/GenBank/DDBJ whole genome shotgun (WGS) entry which is preliminary data.</text>
</comment>
<dbReference type="SUPFAM" id="SSF144256">
    <property type="entry name" value="TSP9-like"/>
    <property type="match status" value="1"/>
</dbReference>
<proteinExistence type="predicted"/>
<dbReference type="InterPro" id="IPR037244">
    <property type="entry name" value="TSP9_sf"/>
</dbReference>
<dbReference type="InterPro" id="IPR021584">
    <property type="entry name" value="TSP9"/>
</dbReference>
<dbReference type="PANTHER" id="PTHR36370:SF1">
    <property type="entry name" value="THYLAKOID SOLUBLE PHOSPHOPROTEIN"/>
    <property type="match status" value="1"/>
</dbReference>
<name>A0A843VJC8_COLES</name>
<feature type="compositionally biased region" description="Low complexity" evidence="1">
    <location>
        <begin position="154"/>
        <end position="170"/>
    </location>
</feature>
<reference evidence="2" key="1">
    <citation type="submission" date="2017-07" db="EMBL/GenBank/DDBJ databases">
        <title>Taro Niue Genome Assembly and Annotation.</title>
        <authorList>
            <person name="Atibalentja N."/>
            <person name="Keating K."/>
            <person name="Fields C.J."/>
        </authorList>
    </citation>
    <scope>NUCLEOTIDE SEQUENCE</scope>
    <source>
        <strain evidence="2">Niue_2</strain>
        <tissue evidence="2">Leaf</tissue>
    </source>
</reference>
<feature type="compositionally biased region" description="Polar residues" evidence="1">
    <location>
        <begin position="22"/>
        <end position="50"/>
    </location>
</feature>
<feature type="region of interest" description="Disordered" evidence="1">
    <location>
        <begin position="1"/>
        <end position="83"/>
    </location>
</feature>
<dbReference type="Proteomes" id="UP000652761">
    <property type="component" value="Unassembled WGS sequence"/>
</dbReference>
<dbReference type="AlphaFoldDB" id="A0A843VJC8"/>
<dbReference type="PANTHER" id="PTHR36370">
    <property type="entry name" value="THYLAKOID SOLUBLE PHOSPHOPROTEIN"/>
    <property type="match status" value="1"/>
</dbReference>
<feature type="non-terminal residue" evidence="2">
    <location>
        <position position="1"/>
    </location>
</feature>
<sequence length="185" mass="18614">LRTHRPLLPCEAEISGPPEPSDVTTPTPSSDGSPVSTHPANPSPIYATSTRRLRSLPNCHTPSDTLVAGRTPPTQAAGEEKGGGIGMASLGGMGAFGAAAAGRGATLAARATRASAAEGSGQEKGPFDWVLGLLQKNQLVETDPILKKVEEKSGSGTTSRGGTTSVAVPKKPGGFGGFGGLFAKK</sequence>
<evidence type="ECO:0000256" key="1">
    <source>
        <dbReference type="SAM" id="MobiDB-lite"/>
    </source>
</evidence>
<keyword evidence="3" id="KW-1185">Reference proteome</keyword>
<dbReference type="GO" id="GO:0009507">
    <property type="term" value="C:chloroplast"/>
    <property type="evidence" value="ECO:0007669"/>
    <property type="project" value="TreeGrafter"/>
</dbReference>